<keyword evidence="2 4" id="KW-0012">Acyltransferase</keyword>
<evidence type="ECO:0000256" key="2">
    <source>
        <dbReference type="ARBA" id="ARBA00023315"/>
    </source>
</evidence>
<keyword evidence="5" id="KW-1185">Reference proteome</keyword>
<dbReference type="InterPro" id="IPR014043">
    <property type="entry name" value="Acyl_transferase_dom"/>
</dbReference>
<dbReference type="EC" id="2.3.1.-" evidence="4"/>
<sequence length="229" mass="23636">MDVVQPVSFAVMVALAEVWRGVGVVPDGVVGHSQGEIAAAYVAGVLSLEDAARIVVHRSRLIATELAGHGGMVAVAAAESEVCERLGRFGGRIGVAAVNGPMSVVVSGEPEALDGLMAECERDGVRVRRVAVDYASHGPQVERLRGGLLGVLEGVRPGVGRVPVFSTVVGRWVDGVEMDAGYWFRNLREPVGFGSAVAGLVGEGFSSFVEVSAHPVLVGAVEGVVEEAG</sequence>
<protein>
    <submittedName>
        <fullName evidence="4">Acyltransferase domain-containing protein</fullName>
        <ecNumber evidence="4">2.3.1.-</ecNumber>
    </submittedName>
</protein>
<dbReference type="InterPro" id="IPR050091">
    <property type="entry name" value="PKS_NRPS_Biosynth_Enz"/>
</dbReference>
<name>A0ABV9E4V2_9ACTN</name>
<dbReference type="InterPro" id="IPR001227">
    <property type="entry name" value="Ac_transferase_dom_sf"/>
</dbReference>
<dbReference type="SUPFAM" id="SSF55048">
    <property type="entry name" value="Probable ACP-binding domain of malonyl-CoA ACP transacylase"/>
    <property type="match status" value="1"/>
</dbReference>
<proteinExistence type="predicted"/>
<dbReference type="PANTHER" id="PTHR43775:SF51">
    <property type="entry name" value="INACTIVE PHENOLPHTHIOCEROL SYNTHESIS POLYKETIDE SYNTHASE TYPE I PKS1-RELATED"/>
    <property type="match status" value="1"/>
</dbReference>
<evidence type="ECO:0000256" key="1">
    <source>
        <dbReference type="ARBA" id="ARBA00022679"/>
    </source>
</evidence>
<reference evidence="5" key="1">
    <citation type="journal article" date="2019" name="Int. J. Syst. Evol. Microbiol.">
        <title>The Global Catalogue of Microorganisms (GCM) 10K type strain sequencing project: providing services to taxonomists for standard genome sequencing and annotation.</title>
        <authorList>
            <consortium name="The Broad Institute Genomics Platform"/>
            <consortium name="The Broad Institute Genome Sequencing Center for Infectious Disease"/>
            <person name="Wu L."/>
            <person name="Ma J."/>
        </authorList>
    </citation>
    <scope>NUCLEOTIDE SEQUENCE [LARGE SCALE GENOMIC DNA]</scope>
    <source>
        <strain evidence="5">XZYJ18</strain>
    </source>
</reference>
<organism evidence="4 5">
    <name type="scientific">Nocardiopsis mangrovi</name>
    <dbReference type="NCBI Taxonomy" id="1179818"/>
    <lineage>
        <taxon>Bacteria</taxon>
        <taxon>Bacillati</taxon>
        <taxon>Actinomycetota</taxon>
        <taxon>Actinomycetes</taxon>
        <taxon>Streptosporangiales</taxon>
        <taxon>Nocardiopsidaceae</taxon>
        <taxon>Nocardiopsis</taxon>
    </lineage>
</organism>
<dbReference type="RefSeq" id="WP_378580740.1">
    <property type="nucleotide sequence ID" value="NZ_JBHSFQ010000098.1"/>
</dbReference>
<evidence type="ECO:0000313" key="5">
    <source>
        <dbReference type="Proteomes" id="UP001595923"/>
    </source>
</evidence>
<dbReference type="Pfam" id="PF00698">
    <property type="entry name" value="Acyl_transf_1"/>
    <property type="match status" value="1"/>
</dbReference>
<dbReference type="GO" id="GO:0016746">
    <property type="term" value="F:acyltransferase activity"/>
    <property type="evidence" value="ECO:0007669"/>
    <property type="project" value="UniProtKB-KW"/>
</dbReference>
<dbReference type="Gene3D" id="3.40.366.10">
    <property type="entry name" value="Malonyl-Coenzyme A Acyl Carrier Protein, domain 2"/>
    <property type="match status" value="1"/>
</dbReference>
<comment type="caution">
    <text evidence="4">The sequence shown here is derived from an EMBL/GenBank/DDBJ whole genome shotgun (WGS) entry which is preliminary data.</text>
</comment>
<accession>A0ABV9E4V2</accession>
<feature type="domain" description="Malonyl-CoA:ACP transacylase (MAT)" evidence="3">
    <location>
        <begin position="3"/>
        <end position="228"/>
    </location>
</feature>
<dbReference type="InterPro" id="IPR016035">
    <property type="entry name" value="Acyl_Trfase/lysoPLipase"/>
</dbReference>
<dbReference type="PANTHER" id="PTHR43775">
    <property type="entry name" value="FATTY ACID SYNTHASE"/>
    <property type="match status" value="1"/>
</dbReference>
<dbReference type="EMBL" id="JBHSFQ010000098">
    <property type="protein sequence ID" value="MFC4566126.1"/>
    <property type="molecule type" value="Genomic_DNA"/>
</dbReference>
<keyword evidence="1 4" id="KW-0808">Transferase</keyword>
<dbReference type="Proteomes" id="UP001595923">
    <property type="component" value="Unassembled WGS sequence"/>
</dbReference>
<dbReference type="SMART" id="SM00827">
    <property type="entry name" value="PKS_AT"/>
    <property type="match status" value="1"/>
</dbReference>
<gene>
    <name evidence="4" type="ORF">ACFO4E_30095</name>
</gene>
<evidence type="ECO:0000259" key="3">
    <source>
        <dbReference type="SMART" id="SM00827"/>
    </source>
</evidence>
<dbReference type="SUPFAM" id="SSF52151">
    <property type="entry name" value="FabD/lysophospholipase-like"/>
    <property type="match status" value="1"/>
</dbReference>
<evidence type="ECO:0000313" key="4">
    <source>
        <dbReference type="EMBL" id="MFC4566126.1"/>
    </source>
</evidence>
<dbReference type="InterPro" id="IPR016036">
    <property type="entry name" value="Malonyl_transacylase_ACP-bd"/>
</dbReference>
<feature type="non-terminal residue" evidence="4">
    <location>
        <position position="229"/>
    </location>
</feature>